<dbReference type="PROSITE" id="PS00073">
    <property type="entry name" value="ACYL_COA_DH_2"/>
    <property type="match status" value="1"/>
</dbReference>
<dbReference type="Gene3D" id="2.40.110.10">
    <property type="entry name" value="Butyryl-CoA Dehydrogenase, subunit A, domain 2"/>
    <property type="match status" value="1"/>
</dbReference>
<dbReference type="InterPro" id="IPR013786">
    <property type="entry name" value="AcylCoA_DH/ox_N"/>
</dbReference>
<evidence type="ECO:0000256" key="6">
    <source>
        <dbReference type="ARBA" id="ARBA00066362"/>
    </source>
</evidence>
<comment type="similarity">
    <text evidence="2 8">Belongs to the acyl-CoA dehydrogenase family.</text>
</comment>
<gene>
    <name evidence="12" type="ORF">D0433_14775</name>
</gene>
<evidence type="ECO:0000256" key="5">
    <source>
        <dbReference type="ARBA" id="ARBA00023002"/>
    </source>
</evidence>
<evidence type="ECO:0000259" key="9">
    <source>
        <dbReference type="Pfam" id="PF00441"/>
    </source>
</evidence>
<dbReference type="FunFam" id="1.20.140.10:FF:000004">
    <property type="entry name" value="Acyl-CoA dehydrogenase FadE25"/>
    <property type="match status" value="1"/>
</dbReference>
<name>A0A395LVF6_9BACT</name>
<protein>
    <recommendedName>
        <fullName evidence="7">Cyclohex-1-ene-1-carbonyl-CoA dehydrogenase</fullName>
        <ecNumber evidence="6">1.3.8.10</ecNumber>
    </recommendedName>
</protein>
<dbReference type="InterPro" id="IPR009100">
    <property type="entry name" value="AcylCoA_DH/oxidase_NM_dom_sf"/>
</dbReference>
<evidence type="ECO:0000256" key="1">
    <source>
        <dbReference type="ARBA" id="ARBA00001974"/>
    </source>
</evidence>
<dbReference type="InterPro" id="IPR037069">
    <property type="entry name" value="AcylCoA_DH/ox_N_sf"/>
</dbReference>
<evidence type="ECO:0000256" key="2">
    <source>
        <dbReference type="ARBA" id="ARBA00009347"/>
    </source>
</evidence>
<dbReference type="GO" id="GO:0050660">
    <property type="term" value="F:flavin adenine dinucleotide binding"/>
    <property type="evidence" value="ECO:0007669"/>
    <property type="project" value="InterPro"/>
</dbReference>
<dbReference type="FunFam" id="2.40.110.10:FF:000001">
    <property type="entry name" value="Acyl-CoA dehydrogenase, mitochondrial"/>
    <property type="match status" value="1"/>
</dbReference>
<keyword evidence="4 8" id="KW-0274">FAD</keyword>
<evidence type="ECO:0000313" key="12">
    <source>
        <dbReference type="EMBL" id="RFM22729.1"/>
    </source>
</evidence>
<keyword evidence="5 8" id="KW-0560">Oxidoreductase</keyword>
<dbReference type="InterPro" id="IPR046373">
    <property type="entry name" value="Acyl-CoA_Oxase/DH_mid-dom_sf"/>
</dbReference>
<dbReference type="Pfam" id="PF02771">
    <property type="entry name" value="Acyl-CoA_dh_N"/>
    <property type="match status" value="1"/>
</dbReference>
<dbReference type="SUPFAM" id="SSF56645">
    <property type="entry name" value="Acyl-CoA dehydrogenase NM domain-like"/>
    <property type="match status" value="1"/>
</dbReference>
<accession>A0A395LVF6</accession>
<feature type="domain" description="Acyl-CoA dehydrogenase/oxidase N-terminal" evidence="11">
    <location>
        <begin position="6"/>
        <end position="119"/>
    </location>
</feature>
<organism evidence="12 13">
    <name type="scientific">Candidatus Thermochlorobacter aerophilus</name>
    <dbReference type="NCBI Taxonomy" id="1868324"/>
    <lineage>
        <taxon>Bacteria</taxon>
        <taxon>Pseudomonadati</taxon>
        <taxon>Chlorobiota</taxon>
        <taxon>Chlorobiia</taxon>
        <taxon>Chlorobiales</taxon>
        <taxon>Candidatus Thermochlorobacteriaceae</taxon>
        <taxon>Candidatus Thermochlorobacter</taxon>
    </lineage>
</organism>
<evidence type="ECO:0000256" key="7">
    <source>
        <dbReference type="ARBA" id="ARBA00072305"/>
    </source>
</evidence>
<evidence type="ECO:0000313" key="13">
    <source>
        <dbReference type="Proteomes" id="UP000266389"/>
    </source>
</evidence>
<sequence>MDFSYTENQKMVAEIVRNFLAREYPPNRMMQDDEEQRFPLDVVMKAGELGLLGMIFPNEIGGAGFGYLEYVVAIEELAKYDPSLALTIAAHNSLGTNHIYQFGSEEQKRKYVPSLASGKKLAAWALTEPNSGSDAAGMLTTAVRDGDHWVLNGTKNFITNSHSAEIAVVMAITDREKGHHGISAFIIEKGTPGFSAGKKENKLGMRASETGQLVMDNCRIPYENLIGELNEGFKQAMQILDGGRISIAALSVGIAQGALEACIRYAKERKQFGKPIGEFQAIQFKLADMATEIQAARLLTMKAASLRDEGKNTNMESSQAKLFASEVAVRVASEAVQIFGGYGFIKEYPVEKFYRDVKLCTIGEGTSEIQRIVIARNLARQ</sequence>
<dbReference type="InterPro" id="IPR006089">
    <property type="entry name" value="Acyl-CoA_DH_CS"/>
</dbReference>
<dbReference type="EMBL" id="PHFL01000080">
    <property type="protein sequence ID" value="RFM22729.1"/>
    <property type="molecule type" value="Genomic_DNA"/>
</dbReference>
<dbReference type="PANTHER" id="PTHR43884:SF12">
    <property type="entry name" value="ISOVALERYL-COA DEHYDROGENASE, MITOCHONDRIAL-RELATED"/>
    <property type="match status" value="1"/>
</dbReference>
<dbReference type="Proteomes" id="UP000266389">
    <property type="component" value="Unassembled WGS sequence"/>
</dbReference>
<dbReference type="GO" id="GO:0003995">
    <property type="term" value="F:acyl-CoA dehydrogenase activity"/>
    <property type="evidence" value="ECO:0007669"/>
    <property type="project" value="InterPro"/>
</dbReference>
<comment type="cofactor">
    <cofactor evidence="1 8">
        <name>FAD</name>
        <dbReference type="ChEBI" id="CHEBI:57692"/>
    </cofactor>
</comment>
<comment type="caution">
    <text evidence="12">The sequence shown here is derived from an EMBL/GenBank/DDBJ whole genome shotgun (WGS) entry which is preliminary data.</text>
</comment>
<evidence type="ECO:0000256" key="3">
    <source>
        <dbReference type="ARBA" id="ARBA00022630"/>
    </source>
</evidence>
<dbReference type="InterPro" id="IPR036250">
    <property type="entry name" value="AcylCo_DH-like_C"/>
</dbReference>
<feature type="domain" description="Acyl-CoA dehydrogenase/oxidase C-terminal" evidence="9">
    <location>
        <begin position="230"/>
        <end position="378"/>
    </location>
</feature>
<evidence type="ECO:0000259" key="10">
    <source>
        <dbReference type="Pfam" id="PF02770"/>
    </source>
</evidence>
<dbReference type="Pfam" id="PF00441">
    <property type="entry name" value="Acyl-CoA_dh_1"/>
    <property type="match status" value="1"/>
</dbReference>
<feature type="domain" description="Acyl-CoA oxidase/dehydrogenase middle" evidence="10">
    <location>
        <begin position="123"/>
        <end position="218"/>
    </location>
</feature>
<dbReference type="InterPro" id="IPR009075">
    <property type="entry name" value="AcylCo_DH/oxidase_C"/>
</dbReference>
<dbReference type="InterPro" id="IPR006091">
    <property type="entry name" value="Acyl-CoA_Oxase/DH_mid-dom"/>
</dbReference>
<dbReference type="AlphaFoldDB" id="A0A395LVF6"/>
<dbReference type="CDD" id="cd01158">
    <property type="entry name" value="SCAD_SBCAD"/>
    <property type="match status" value="1"/>
</dbReference>
<reference evidence="12 13" key="1">
    <citation type="journal article" date="2011" name="ISME J.">
        <title>Community ecology of hot spring cyanobacterial mats: predominant populations and their functional potential.</title>
        <authorList>
            <person name="Klatt C.G."/>
            <person name="Wood J.M."/>
            <person name="Rusch D.B."/>
            <person name="Bateson M.M."/>
            <person name="Hamamura N."/>
            <person name="Heidelberg J.F."/>
            <person name="Grossman A.R."/>
            <person name="Bhaya D."/>
            <person name="Cohan F.M."/>
            <person name="Kuhl M."/>
            <person name="Bryant D.A."/>
            <person name="Ward D.M."/>
        </authorList>
    </citation>
    <scope>NUCLEOTIDE SEQUENCE [LARGE SCALE GENOMIC DNA]</scope>
    <source>
        <strain evidence="12">OS</strain>
    </source>
</reference>
<dbReference type="FunFam" id="1.10.540.10:FF:000002">
    <property type="entry name" value="Acyl-CoA dehydrogenase FadE19"/>
    <property type="match status" value="1"/>
</dbReference>
<dbReference type="Gene3D" id="1.20.140.10">
    <property type="entry name" value="Butyryl-CoA Dehydrogenase, subunit A, domain 3"/>
    <property type="match status" value="1"/>
</dbReference>
<evidence type="ECO:0000256" key="8">
    <source>
        <dbReference type="RuleBase" id="RU362125"/>
    </source>
</evidence>
<dbReference type="PROSITE" id="PS00072">
    <property type="entry name" value="ACYL_COA_DH_1"/>
    <property type="match status" value="1"/>
</dbReference>
<dbReference type="PANTHER" id="PTHR43884">
    <property type="entry name" value="ACYL-COA DEHYDROGENASE"/>
    <property type="match status" value="1"/>
</dbReference>
<dbReference type="SUPFAM" id="SSF47203">
    <property type="entry name" value="Acyl-CoA dehydrogenase C-terminal domain-like"/>
    <property type="match status" value="1"/>
</dbReference>
<evidence type="ECO:0000259" key="11">
    <source>
        <dbReference type="Pfam" id="PF02771"/>
    </source>
</evidence>
<dbReference type="Gene3D" id="1.10.540.10">
    <property type="entry name" value="Acyl-CoA dehydrogenase/oxidase, N-terminal domain"/>
    <property type="match status" value="1"/>
</dbReference>
<dbReference type="PIRSF" id="PIRSF016578">
    <property type="entry name" value="HsaA"/>
    <property type="match status" value="1"/>
</dbReference>
<dbReference type="Pfam" id="PF02770">
    <property type="entry name" value="Acyl-CoA_dh_M"/>
    <property type="match status" value="1"/>
</dbReference>
<proteinExistence type="inferred from homology"/>
<evidence type="ECO:0000256" key="4">
    <source>
        <dbReference type="ARBA" id="ARBA00022827"/>
    </source>
</evidence>
<keyword evidence="3 8" id="KW-0285">Flavoprotein</keyword>
<dbReference type="EC" id="1.3.8.10" evidence="6"/>